<dbReference type="Gene3D" id="1.10.443.10">
    <property type="entry name" value="Intergrase catalytic core"/>
    <property type="match status" value="1"/>
</dbReference>
<dbReference type="PANTHER" id="PTHR30349">
    <property type="entry name" value="PHAGE INTEGRASE-RELATED"/>
    <property type="match status" value="1"/>
</dbReference>
<dbReference type="AlphaFoldDB" id="A0A8I1Y5L7"/>
<keyword evidence="2" id="KW-0233">DNA recombination</keyword>
<dbReference type="PROSITE" id="PS51898">
    <property type="entry name" value="TYR_RECOMBINASE"/>
    <property type="match status" value="1"/>
</dbReference>
<dbReference type="Proteomes" id="UP000673383">
    <property type="component" value="Unassembled WGS sequence"/>
</dbReference>
<evidence type="ECO:0000313" key="6">
    <source>
        <dbReference type="Proteomes" id="UP000673383"/>
    </source>
</evidence>
<sequence length="454" mass="50322">MLVESVWTYRHPPKIGKTKLYRLEQVSPAVREIGWKAQSCLTARYRKLAARGKRTTVVCTAIARELVCSGGAGALRKISQEDVIRYVERHAQDWGPETGKAMCWSLRAFLRYLHHRGLNARSLADCVPSMRRWKLATLPTYLRAAQVRRALDGCDRETVMGRRDYAILLLLAKLGLRADEVATLTVDDIDWRASEILVRAKGRQRARMPIPPDIGAAIVAYLRNGRPKSSCRRLFVRTLAPHVGFAFGCAITMIAKAALDRVGIEGCAHRGAHIFRHSLATDDLAPKFYPVLSSPRLLDLPGWAVVATGAGAEPSAFLQIAGDRAGRARNSVQHFARPRRAGHQRALHRRIGRAAVSGATRGARIHLAPGVRIARAQTYSGCETSEKGEGRIMSRNTPRTTGKPQALRAYGKPDVLRTSAKSHGIRIADSVLALVATFRQLLKVMQRVRYTRED</sequence>
<evidence type="ECO:0000259" key="4">
    <source>
        <dbReference type="PROSITE" id="PS51898"/>
    </source>
</evidence>
<name>A0A8I1Y5L7_BRAEL</name>
<dbReference type="GO" id="GO:0003677">
    <property type="term" value="F:DNA binding"/>
    <property type="evidence" value="ECO:0007669"/>
    <property type="project" value="InterPro"/>
</dbReference>
<dbReference type="InterPro" id="IPR011010">
    <property type="entry name" value="DNA_brk_join_enz"/>
</dbReference>
<dbReference type="InterPro" id="IPR002104">
    <property type="entry name" value="Integrase_catalytic"/>
</dbReference>
<dbReference type="InterPro" id="IPR050090">
    <property type="entry name" value="Tyrosine_recombinase_XerCD"/>
</dbReference>
<organism evidence="5 6">
    <name type="scientific">Bradyrhizobium elkanii</name>
    <dbReference type="NCBI Taxonomy" id="29448"/>
    <lineage>
        <taxon>Bacteria</taxon>
        <taxon>Pseudomonadati</taxon>
        <taxon>Pseudomonadota</taxon>
        <taxon>Alphaproteobacteria</taxon>
        <taxon>Hyphomicrobiales</taxon>
        <taxon>Nitrobacteraceae</taxon>
        <taxon>Bradyrhizobium</taxon>
    </lineage>
</organism>
<proteinExistence type="predicted"/>
<protein>
    <submittedName>
        <fullName evidence="5">Integrase</fullName>
    </submittedName>
</protein>
<accession>A0A8I1Y5L7</accession>
<evidence type="ECO:0000256" key="2">
    <source>
        <dbReference type="ARBA" id="ARBA00023172"/>
    </source>
</evidence>
<gene>
    <name evidence="5" type="ORF">JOH49_003448</name>
</gene>
<dbReference type="InterPro" id="IPR013762">
    <property type="entry name" value="Integrase-like_cat_sf"/>
</dbReference>
<feature type="compositionally biased region" description="Polar residues" evidence="3">
    <location>
        <begin position="394"/>
        <end position="403"/>
    </location>
</feature>
<dbReference type="SUPFAM" id="SSF56349">
    <property type="entry name" value="DNA breaking-rejoining enzymes"/>
    <property type="match status" value="1"/>
</dbReference>
<evidence type="ECO:0000256" key="3">
    <source>
        <dbReference type="SAM" id="MobiDB-lite"/>
    </source>
</evidence>
<reference evidence="5" key="1">
    <citation type="submission" date="2021-02" db="EMBL/GenBank/DDBJ databases">
        <title>Genomic Encyclopedia of Type Strains, Phase IV (KMG-V): Genome sequencing to study the core and pangenomes of soil and plant-associated prokaryotes.</title>
        <authorList>
            <person name="Whitman W."/>
        </authorList>
    </citation>
    <scope>NUCLEOTIDE SEQUENCE</scope>
    <source>
        <strain evidence="5">USDA 406</strain>
    </source>
</reference>
<dbReference type="PANTHER" id="PTHR30349:SF90">
    <property type="entry name" value="TYROSINE RECOMBINASE XERD"/>
    <property type="match status" value="1"/>
</dbReference>
<evidence type="ECO:0000256" key="1">
    <source>
        <dbReference type="ARBA" id="ARBA00022908"/>
    </source>
</evidence>
<evidence type="ECO:0000313" key="5">
    <source>
        <dbReference type="EMBL" id="MBP1293695.1"/>
    </source>
</evidence>
<feature type="region of interest" description="Disordered" evidence="3">
    <location>
        <begin position="384"/>
        <end position="406"/>
    </location>
</feature>
<dbReference type="EMBL" id="JAFICZ010000001">
    <property type="protein sequence ID" value="MBP1293695.1"/>
    <property type="molecule type" value="Genomic_DNA"/>
</dbReference>
<feature type="domain" description="Tyr recombinase" evidence="4">
    <location>
        <begin position="137"/>
        <end position="349"/>
    </location>
</feature>
<dbReference type="GO" id="GO:0006310">
    <property type="term" value="P:DNA recombination"/>
    <property type="evidence" value="ECO:0007669"/>
    <property type="project" value="UniProtKB-KW"/>
</dbReference>
<dbReference type="Pfam" id="PF00589">
    <property type="entry name" value="Phage_integrase"/>
    <property type="match status" value="1"/>
</dbReference>
<dbReference type="GO" id="GO:0015074">
    <property type="term" value="P:DNA integration"/>
    <property type="evidence" value="ECO:0007669"/>
    <property type="project" value="UniProtKB-KW"/>
</dbReference>
<comment type="caution">
    <text evidence="5">The sequence shown here is derived from an EMBL/GenBank/DDBJ whole genome shotgun (WGS) entry which is preliminary data.</text>
</comment>
<keyword evidence="1" id="KW-0229">DNA integration</keyword>